<evidence type="ECO:0000256" key="3">
    <source>
        <dbReference type="ARBA" id="ARBA00022801"/>
    </source>
</evidence>
<evidence type="ECO:0000256" key="2">
    <source>
        <dbReference type="ARBA" id="ARBA00022723"/>
    </source>
</evidence>
<name>A0A165MZ90_9APHY</name>
<gene>
    <name evidence="8" type="ORF">DAEQUDRAFT_730423</name>
</gene>
<evidence type="ECO:0000256" key="1">
    <source>
        <dbReference type="ARBA" id="ARBA00022670"/>
    </source>
</evidence>
<keyword evidence="4 6" id="KW-0862">Zinc</keyword>
<proteinExistence type="inferred from homology"/>
<evidence type="ECO:0000256" key="4">
    <source>
        <dbReference type="ARBA" id="ARBA00022833"/>
    </source>
</evidence>
<dbReference type="Pfam" id="PF01435">
    <property type="entry name" value="Peptidase_M48"/>
    <property type="match status" value="1"/>
</dbReference>
<feature type="domain" description="Peptidase M48" evidence="7">
    <location>
        <begin position="190"/>
        <end position="344"/>
    </location>
</feature>
<evidence type="ECO:0000256" key="6">
    <source>
        <dbReference type="RuleBase" id="RU003983"/>
    </source>
</evidence>
<dbReference type="OrthoDB" id="7464992at2759"/>
<dbReference type="PANTHER" id="PTHR22726:SF1">
    <property type="entry name" value="METALLOENDOPEPTIDASE OMA1, MITOCHONDRIAL"/>
    <property type="match status" value="1"/>
</dbReference>
<comment type="cofactor">
    <cofactor evidence="6">
        <name>Zn(2+)</name>
        <dbReference type="ChEBI" id="CHEBI:29105"/>
    </cofactor>
    <text evidence="6">Binds 1 zinc ion per subunit.</text>
</comment>
<keyword evidence="1 6" id="KW-0645">Protease</keyword>
<evidence type="ECO:0000256" key="5">
    <source>
        <dbReference type="ARBA" id="ARBA00023049"/>
    </source>
</evidence>
<evidence type="ECO:0000313" key="8">
    <source>
        <dbReference type="EMBL" id="KZT66307.1"/>
    </source>
</evidence>
<dbReference type="GO" id="GO:0034982">
    <property type="term" value="P:mitochondrial protein processing"/>
    <property type="evidence" value="ECO:0007669"/>
    <property type="project" value="TreeGrafter"/>
</dbReference>
<comment type="similarity">
    <text evidence="6">Belongs to the peptidase M48 family.</text>
</comment>
<dbReference type="InterPro" id="IPR051156">
    <property type="entry name" value="Mito/Outer_Membr_Metalloprot"/>
</dbReference>
<dbReference type="GO" id="GO:0004222">
    <property type="term" value="F:metalloendopeptidase activity"/>
    <property type="evidence" value="ECO:0007669"/>
    <property type="project" value="InterPro"/>
</dbReference>
<keyword evidence="3 6" id="KW-0378">Hydrolase</keyword>
<dbReference type="Gene3D" id="3.30.2010.10">
    <property type="entry name" value="Metalloproteases ('zincins'), catalytic domain"/>
    <property type="match status" value="1"/>
</dbReference>
<dbReference type="Proteomes" id="UP000076727">
    <property type="component" value="Unassembled WGS sequence"/>
</dbReference>
<keyword evidence="2" id="KW-0479">Metal-binding</keyword>
<keyword evidence="5 6" id="KW-0482">Metalloprotease</keyword>
<dbReference type="GO" id="GO:0046872">
    <property type="term" value="F:metal ion binding"/>
    <property type="evidence" value="ECO:0007669"/>
    <property type="project" value="UniProtKB-KW"/>
</dbReference>
<dbReference type="EMBL" id="KV429091">
    <property type="protein sequence ID" value="KZT66307.1"/>
    <property type="molecule type" value="Genomic_DNA"/>
</dbReference>
<dbReference type="PANTHER" id="PTHR22726">
    <property type="entry name" value="METALLOENDOPEPTIDASE OMA1"/>
    <property type="match status" value="1"/>
</dbReference>
<dbReference type="STRING" id="1314783.A0A165MZ90"/>
<dbReference type="AlphaFoldDB" id="A0A165MZ90"/>
<organism evidence="8 9">
    <name type="scientific">Daedalea quercina L-15889</name>
    <dbReference type="NCBI Taxonomy" id="1314783"/>
    <lineage>
        <taxon>Eukaryota</taxon>
        <taxon>Fungi</taxon>
        <taxon>Dikarya</taxon>
        <taxon>Basidiomycota</taxon>
        <taxon>Agaricomycotina</taxon>
        <taxon>Agaricomycetes</taxon>
        <taxon>Polyporales</taxon>
        <taxon>Fomitopsis</taxon>
    </lineage>
</organism>
<protein>
    <recommendedName>
        <fullName evidence="7">Peptidase M48 domain-containing protein</fullName>
    </recommendedName>
</protein>
<dbReference type="GO" id="GO:0006515">
    <property type="term" value="P:protein quality control for misfolded or incompletely synthesized proteins"/>
    <property type="evidence" value="ECO:0007669"/>
    <property type="project" value="TreeGrafter"/>
</dbReference>
<dbReference type="CDD" id="cd07331">
    <property type="entry name" value="M48C_Oma1_like"/>
    <property type="match status" value="1"/>
</dbReference>
<accession>A0A165MZ90</accession>
<evidence type="ECO:0000259" key="7">
    <source>
        <dbReference type="Pfam" id="PF01435"/>
    </source>
</evidence>
<sequence>MFASIKHLRALTAPLRARAPHVRPPANAVNLPAARFNRPFSSSNKCAGPPRYVRFGVDPEQPTNVRRWDGRTKLLVGIVVVGGVYYVAHLERVEETGRWRFMDVSPRLEARLAKASHEELVAEYGRQVLPPNHPITRHVRRVVERILEASNLGTVASSEPVHGHALSFDPAGAMWPTAQSSENVPPTVGGKQWNLMVVHDDKMVNAAASFGDIIVFTGILPVAKDEEGLAAVLGHEIGHAVLRHMSERTSSAKIFLILASILTIVGLDFGLSRILTELVYDLPNSRMHELEADKVGLRLMAKACYDPQAAPAMFIRLAKLEGSGQYPFLSTHPPTKQRIEKLETLLPDAYAIRAASPECAGLSDNYSAFRDAFSRGGWRDAPEGGAVWGW</sequence>
<dbReference type="GO" id="GO:0005743">
    <property type="term" value="C:mitochondrial inner membrane"/>
    <property type="evidence" value="ECO:0007669"/>
    <property type="project" value="TreeGrafter"/>
</dbReference>
<keyword evidence="9" id="KW-1185">Reference proteome</keyword>
<evidence type="ECO:0000313" key="9">
    <source>
        <dbReference type="Proteomes" id="UP000076727"/>
    </source>
</evidence>
<reference evidence="8 9" key="1">
    <citation type="journal article" date="2016" name="Mol. Biol. Evol.">
        <title>Comparative Genomics of Early-Diverging Mushroom-Forming Fungi Provides Insights into the Origins of Lignocellulose Decay Capabilities.</title>
        <authorList>
            <person name="Nagy L.G."/>
            <person name="Riley R."/>
            <person name="Tritt A."/>
            <person name="Adam C."/>
            <person name="Daum C."/>
            <person name="Floudas D."/>
            <person name="Sun H."/>
            <person name="Yadav J.S."/>
            <person name="Pangilinan J."/>
            <person name="Larsson K.H."/>
            <person name="Matsuura K."/>
            <person name="Barry K."/>
            <person name="Labutti K."/>
            <person name="Kuo R."/>
            <person name="Ohm R.A."/>
            <person name="Bhattacharya S.S."/>
            <person name="Shirouzu T."/>
            <person name="Yoshinaga Y."/>
            <person name="Martin F.M."/>
            <person name="Grigoriev I.V."/>
            <person name="Hibbett D.S."/>
        </authorList>
    </citation>
    <scope>NUCLEOTIDE SEQUENCE [LARGE SCALE GENOMIC DNA]</scope>
    <source>
        <strain evidence="8 9">L-15889</strain>
    </source>
</reference>
<dbReference type="InterPro" id="IPR001915">
    <property type="entry name" value="Peptidase_M48"/>
</dbReference>